<organism evidence="11 12">
    <name type="scientific">Zygosaccharomyces bailii (strain CLIB 213 / ATCC 58445 / CBS 680 / BCRC 21525 / NBRC 1098 / NCYC 1416 / NRRL Y-2227)</name>
    <dbReference type="NCBI Taxonomy" id="1333698"/>
    <lineage>
        <taxon>Eukaryota</taxon>
        <taxon>Fungi</taxon>
        <taxon>Dikarya</taxon>
        <taxon>Ascomycota</taxon>
        <taxon>Saccharomycotina</taxon>
        <taxon>Saccharomycetes</taxon>
        <taxon>Saccharomycetales</taxon>
        <taxon>Saccharomycetaceae</taxon>
        <taxon>Zygosaccharomyces</taxon>
    </lineage>
</organism>
<accession>A0A8J2XA32</accession>
<dbReference type="PANTHER" id="PTHR43725:SF47">
    <property type="entry name" value="UDP-GLUCOSE 4-EPIMERASE"/>
    <property type="match status" value="1"/>
</dbReference>
<dbReference type="SUPFAM" id="SSF74650">
    <property type="entry name" value="Galactose mutarotase-like"/>
    <property type="match status" value="1"/>
</dbReference>
<evidence type="ECO:0000256" key="1">
    <source>
        <dbReference type="ARBA" id="ARBA00000083"/>
    </source>
</evidence>
<comment type="cofactor">
    <cofactor evidence="2">
        <name>NAD(+)</name>
        <dbReference type="ChEBI" id="CHEBI:57540"/>
    </cofactor>
</comment>
<name>A0A8J2XA32_ZYGB2</name>
<dbReference type="GO" id="GO:0003978">
    <property type="term" value="F:UDP-glucose 4-epimerase activity"/>
    <property type="evidence" value="ECO:0007669"/>
    <property type="project" value="UniProtKB-EC"/>
</dbReference>
<comment type="catalytic activity">
    <reaction evidence="1">
        <text>UDP-alpha-D-glucose = UDP-alpha-D-galactose</text>
        <dbReference type="Rhea" id="RHEA:22168"/>
        <dbReference type="ChEBI" id="CHEBI:58885"/>
        <dbReference type="ChEBI" id="CHEBI:66914"/>
        <dbReference type="EC" id="5.1.3.2"/>
    </reaction>
</comment>
<sequence length="693" mass="76603">MHPLVQHISFLQVAYCSMPAVTTKRKVLVTGGAGYIGSHAVVELVEGGYECVVVDNLSNSSYESLARVQVSTQKYIPFYQVDLVDRQALEQVFRDHREIDCVIHFAGLKAVGESAHIPLKYYQNNVNGTLVLLELMEKFHVWKLVFSSSATVYGDYTRYPGMLQVPEECPLQPTNPYGHTKCTIEDILRDVYASVPSTAPWSFAILRYFNPIGAHPSGLIGEDPIGIPNNLLPFMAQVAVGRRKQLSVFGNDYDTRDGTPIRDYIHVVDLAKGHVAALQYLQKNGQVCREWNLGTGRGSTVLEMYVAFKKACGIDIPMEIVGRRPGDVPLLVAKADKAKCDLEWHTELDIRQACEDLWRWVTKNPFGYSQRGVVSTVCNPGIYDTRLVTLGHGSKFQVVFGNIGASIVDIRVDGQSVVLDGGASAGNYAGATIGRYANRIMGGSFTLDKNYVLSTNDGPNTNHSSISSYHTKRFLGPLVKTPSRGIFVAEYVLLDEQPTEFESDVLVNVIYSVDVESKTLDIQYSAILVRGGATAINLTNHTYFNLNKVNSESLQGTEIRVATNSFLKGNIISKADIATFHEGEPTILGKNMPSFDHCFVLSESALLDSTKSELYPILRASHPESHVNLEVLTTEPSFQLYTGDSLNGLFPPRSGFAVEPGRYVDAVNNDRWKEAVTLAPGNIYRSRIVYRFS</sequence>
<dbReference type="SUPFAM" id="SSF51735">
    <property type="entry name" value="NAD(P)-binding Rossmann-fold domains"/>
    <property type="match status" value="1"/>
</dbReference>
<dbReference type="InterPro" id="IPR008183">
    <property type="entry name" value="Aldose_1/G6P_1-epimerase"/>
</dbReference>
<evidence type="ECO:0000256" key="6">
    <source>
        <dbReference type="ARBA" id="ARBA00023235"/>
    </source>
</evidence>
<dbReference type="EMBL" id="HG316456">
    <property type="protein sequence ID" value="CDF89087.1"/>
    <property type="molecule type" value="Genomic_DNA"/>
</dbReference>
<dbReference type="Pfam" id="PF16363">
    <property type="entry name" value="GDP_Man_Dehyd"/>
    <property type="match status" value="1"/>
</dbReference>
<dbReference type="NCBIfam" id="TIGR01179">
    <property type="entry name" value="galE"/>
    <property type="match status" value="1"/>
</dbReference>
<evidence type="ECO:0000259" key="10">
    <source>
        <dbReference type="Pfam" id="PF16363"/>
    </source>
</evidence>
<comment type="function">
    <text evidence="7">Mutarotase converts alpha-aldose to the beta-anomer. It is active on D-glucose, L-arabinose, D-xylose, D-galactose, maltose and lactose.</text>
</comment>
<dbReference type="GO" id="GO:0030246">
    <property type="term" value="F:carbohydrate binding"/>
    <property type="evidence" value="ECO:0007669"/>
    <property type="project" value="InterPro"/>
</dbReference>
<dbReference type="Gene3D" id="3.90.25.10">
    <property type="entry name" value="UDP-galactose 4-epimerase, domain 1"/>
    <property type="match status" value="1"/>
</dbReference>
<comment type="similarity">
    <text evidence="9">In the C-terminal section; belongs to the aldose epimerase family.</text>
</comment>
<comment type="similarity">
    <text evidence="8">In the N-terminal section; belongs to the NAD(P)-dependent epimerase/dehydratase family.</text>
</comment>
<dbReference type="InterPro" id="IPR014718">
    <property type="entry name" value="GH-type_carb-bd"/>
</dbReference>
<evidence type="ECO:0000313" key="12">
    <source>
        <dbReference type="Proteomes" id="UP000019375"/>
    </source>
</evidence>
<proteinExistence type="inferred from homology"/>
<dbReference type="GO" id="GO:0006012">
    <property type="term" value="P:galactose metabolic process"/>
    <property type="evidence" value="ECO:0007669"/>
    <property type="project" value="InterPro"/>
</dbReference>
<dbReference type="InterPro" id="IPR036291">
    <property type="entry name" value="NAD(P)-bd_dom_sf"/>
</dbReference>
<keyword evidence="12" id="KW-1185">Reference proteome</keyword>
<dbReference type="InterPro" id="IPR011013">
    <property type="entry name" value="Gal_mutarotase_sf_dom"/>
</dbReference>
<evidence type="ECO:0000256" key="5">
    <source>
        <dbReference type="ARBA" id="ARBA00023027"/>
    </source>
</evidence>
<keyword evidence="5" id="KW-0520">NAD</keyword>
<dbReference type="InterPro" id="IPR016040">
    <property type="entry name" value="NAD(P)-bd_dom"/>
</dbReference>
<dbReference type="CDD" id="cd05247">
    <property type="entry name" value="UDP_G4E_1_SDR_e"/>
    <property type="match status" value="1"/>
</dbReference>
<evidence type="ECO:0000256" key="2">
    <source>
        <dbReference type="ARBA" id="ARBA00001911"/>
    </source>
</evidence>
<gene>
    <name evidence="11" type="ORF">BN860_08856g</name>
</gene>
<dbReference type="AlphaFoldDB" id="A0A8J2XA32"/>
<reference evidence="12" key="1">
    <citation type="journal article" date="2013" name="Genome Announc.">
        <title>Genome sequence of the food spoilage yeast Zygosaccharomyces bailii CLIB 213(T).</title>
        <authorList>
            <person name="Galeote V."/>
            <person name="Bigey F."/>
            <person name="Devillers H."/>
            <person name="Neuveglise C."/>
            <person name="Dequin S."/>
        </authorList>
    </citation>
    <scope>NUCLEOTIDE SEQUENCE [LARGE SCALE GENOMIC DNA]</scope>
    <source>
        <strain evidence="12">CLIB 213 / ATCC 58445 / CBS 680 / CCRC 21525 / NBRC 1098 / NCYC 1416 / NRRL Y-2227</strain>
    </source>
</reference>
<dbReference type="Gene3D" id="3.40.50.720">
    <property type="entry name" value="NAD(P)-binding Rossmann-like Domain"/>
    <property type="match status" value="1"/>
</dbReference>
<dbReference type="GO" id="GO:0005829">
    <property type="term" value="C:cytosol"/>
    <property type="evidence" value="ECO:0007669"/>
    <property type="project" value="TreeGrafter"/>
</dbReference>
<dbReference type="Proteomes" id="UP000019375">
    <property type="component" value="Unassembled WGS sequence"/>
</dbReference>
<evidence type="ECO:0000313" key="11">
    <source>
        <dbReference type="EMBL" id="CDF89087.1"/>
    </source>
</evidence>
<evidence type="ECO:0000256" key="8">
    <source>
        <dbReference type="ARBA" id="ARBA00037955"/>
    </source>
</evidence>
<dbReference type="NCBIfam" id="NF007956">
    <property type="entry name" value="PRK10675.1"/>
    <property type="match status" value="1"/>
</dbReference>
<evidence type="ECO:0000256" key="4">
    <source>
        <dbReference type="ARBA" id="ARBA00005028"/>
    </source>
</evidence>
<comment type="pathway">
    <text evidence="4">Carbohydrate metabolism; hexose metabolism.</text>
</comment>
<comment type="pathway">
    <text evidence="3">Carbohydrate metabolism; galactose metabolism.</text>
</comment>
<feature type="domain" description="NAD(P)-binding" evidence="10">
    <location>
        <begin position="28"/>
        <end position="356"/>
    </location>
</feature>
<keyword evidence="6" id="KW-0413">Isomerase</keyword>
<dbReference type="InterPro" id="IPR018052">
    <property type="entry name" value="Ald1_epimerase_CS"/>
</dbReference>
<dbReference type="PROSITE" id="PS00545">
    <property type="entry name" value="ALDOSE_1_EPIMERASE"/>
    <property type="match status" value="1"/>
</dbReference>
<dbReference type="PANTHER" id="PTHR43725">
    <property type="entry name" value="UDP-GLUCOSE 4-EPIMERASE"/>
    <property type="match status" value="1"/>
</dbReference>
<protein>
    <submittedName>
        <fullName evidence="11">ZYBA0S03-08856g1_1</fullName>
    </submittedName>
</protein>
<dbReference type="Pfam" id="PF01263">
    <property type="entry name" value="Aldose_epim"/>
    <property type="match status" value="1"/>
</dbReference>
<dbReference type="OrthoDB" id="9402762at2759"/>
<evidence type="ECO:0000256" key="9">
    <source>
        <dbReference type="ARBA" id="ARBA00038238"/>
    </source>
</evidence>
<evidence type="ECO:0000256" key="7">
    <source>
        <dbReference type="ARBA" id="ARBA00037676"/>
    </source>
</evidence>
<evidence type="ECO:0000256" key="3">
    <source>
        <dbReference type="ARBA" id="ARBA00004947"/>
    </source>
</evidence>
<dbReference type="InterPro" id="IPR005886">
    <property type="entry name" value="UDP_G4E"/>
</dbReference>
<dbReference type="Gene3D" id="2.70.98.10">
    <property type="match status" value="1"/>
</dbReference>